<comment type="similarity">
    <text evidence="1">Belongs to the peptidase A24 family.</text>
</comment>
<feature type="transmembrane region" description="Helical" evidence="2">
    <location>
        <begin position="220"/>
        <end position="243"/>
    </location>
</feature>
<dbReference type="Proteomes" id="UP001214553">
    <property type="component" value="Chromosome"/>
</dbReference>
<feature type="transmembrane region" description="Helical" evidence="2">
    <location>
        <begin position="115"/>
        <end position="133"/>
    </location>
</feature>
<dbReference type="PANTHER" id="PTHR30487:SF0">
    <property type="entry name" value="PREPILIN LEADER PEPTIDASE_N-METHYLTRANSFERASE-RELATED"/>
    <property type="match status" value="1"/>
</dbReference>
<evidence type="ECO:0000256" key="2">
    <source>
        <dbReference type="SAM" id="Phobius"/>
    </source>
</evidence>
<proteinExistence type="inferred from homology"/>
<gene>
    <name evidence="4" type="ORF">PU630_06080</name>
</gene>
<organism evidence="4 5">
    <name type="scientific">Microbacterium horticulturae</name>
    <dbReference type="NCBI Taxonomy" id="3028316"/>
    <lineage>
        <taxon>Bacteria</taxon>
        <taxon>Bacillati</taxon>
        <taxon>Actinomycetota</taxon>
        <taxon>Actinomycetes</taxon>
        <taxon>Micrococcales</taxon>
        <taxon>Microbacteriaceae</taxon>
        <taxon>Microbacterium</taxon>
    </lineage>
</organism>
<sequence>MPAPALVISLVLVGLFGFAVGSLVNVVVTRVPAGVVAPAFPVRFRLVELSTAVVFVGVTAWVLLTDVASGGPATDLAVSDWAAASLVLVAFLYLAAVSIALVLIDIDVHRLPNAIVMPSYPVGLALLGGAAALRGDGAAVARMLIGGGVLYLFYVMLRLIQPRGMGGGDVKLAGVLGMYLGWVGWVPLIVGALSAFVIGGLVSVVLMAAGRAHRRTTIAFGPFMLVGSWAGLTVGPVIAQWYLGLSSS</sequence>
<feature type="transmembrane region" description="Helical" evidence="2">
    <location>
        <begin position="49"/>
        <end position="69"/>
    </location>
</feature>
<dbReference type="Pfam" id="PF01478">
    <property type="entry name" value="Peptidase_A24"/>
    <property type="match status" value="1"/>
</dbReference>
<feature type="transmembrane region" description="Helical" evidence="2">
    <location>
        <begin position="81"/>
        <end position="103"/>
    </location>
</feature>
<dbReference type="EMBL" id="CP119108">
    <property type="protein sequence ID" value="WEG10117.1"/>
    <property type="molecule type" value="Genomic_DNA"/>
</dbReference>
<dbReference type="PANTHER" id="PTHR30487">
    <property type="entry name" value="TYPE 4 PREPILIN-LIKE PROTEINS LEADER PEPTIDE-PROCESSING ENZYME"/>
    <property type="match status" value="1"/>
</dbReference>
<dbReference type="InterPro" id="IPR050882">
    <property type="entry name" value="Prepilin_peptidase/N-MTase"/>
</dbReference>
<feature type="domain" description="Prepilin type IV endopeptidase peptidase" evidence="3">
    <location>
        <begin position="93"/>
        <end position="203"/>
    </location>
</feature>
<feature type="transmembrane region" description="Helical" evidence="2">
    <location>
        <begin position="6"/>
        <end position="28"/>
    </location>
</feature>
<accession>A0ABY8C459</accession>
<evidence type="ECO:0000259" key="3">
    <source>
        <dbReference type="Pfam" id="PF01478"/>
    </source>
</evidence>
<feature type="transmembrane region" description="Helical" evidence="2">
    <location>
        <begin position="139"/>
        <end position="157"/>
    </location>
</feature>
<reference evidence="4 5" key="1">
    <citation type="submission" date="2023-03" db="EMBL/GenBank/DDBJ databases">
        <title>Genome sequence of Microbacterium sp. KACC 23027.</title>
        <authorList>
            <person name="Kim S."/>
            <person name="Heo J."/>
            <person name="Kwon S.-W."/>
        </authorList>
    </citation>
    <scope>NUCLEOTIDE SEQUENCE [LARGE SCALE GENOMIC DNA]</scope>
    <source>
        <strain evidence="4 5">KACC 23027</strain>
    </source>
</reference>
<dbReference type="RefSeq" id="WP_275279437.1">
    <property type="nucleotide sequence ID" value="NZ_CP119108.1"/>
</dbReference>
<keyword evidence="2" id="KW-1133">Transmembrane helix</keyword>
<dbReference type="Gene3D" id="1.20.120.1220">
    <property type="match status" value="1"/>
</dbReference>
<evidence type="ECO:0000256" key="1">
    <source>
        <dbReference type="ARBA" id="ARBA00005801"/>
    </source>
</evidence>
<name>A0ABY8C459_9MICO</name>
<dbReference type="InterPro" id="IPR000045">
    <property type="entry name" value="Prepilin_IV_endopep_pep"/>
</dbReference>
<keyword evidence="5" id="KW-1185">Reference proteome</keyword>
<evidence type="ECO:0000313" key="5">
    <source>
        <dbReference type="Proteomes" id="UP001214553"/>
    </source>
</evidence>
<keyword evidence="2" id="KW-0812">Transmembrane</keyword>
<evidence type="ECO:0000313" key="4">
    <source>
        <dbReference type="EMBL" id="WEG10117.1"/>
    </source>
</evidence>
<keyword evidence="2" id="KW-0472">Membrane</keyword>
<protein>
    <submittedName>
        <fullName evidence="4">A24 family peptidase</fullName>
    </submittedName>
</protein>
<feature type="transmembrane region" description="Helical" evidence="2">
    <location>
        <begin position="188"/>
        <end position="208"/>
    </location>
</feature>